<feature type="chain" id="PRO_5043858092" evidence="2">
    <location>
        <begin position="30"/>
        <end position="600"/>
    </location>
</feature>
<dbReference type="RefSeq" id="WP_319613059.1">
    <property type="nucleotide sequence ID" value="NZ_JAWXYB010000018.1"/>
</dbReference>
<feature type="region of interest" description="Disordered" evidence="1">
    <location>
        <begin position="32"/>
        <end position="57"/>
    </location>
</feature>
<dbReference type="EMBL" id="JAWXYB010000018">
    <property type="protein sequence ID" value="MDX5930093.1"/>
    <property type="molecule type" value="Genomic_DNA"/>
</dbReference>
<evidence type="ECO:0000256" key="2">
    <source>
        <dbReference type="SAM" id="SignalP"/>
    </source>
</evidence>
<protein>
    <submittedName>
        <fullName evidence="3">Uncharacterized protein</fullName>
    </submittedName>
</protein>
<evidence type="ECO:0000256" key="1">
    <source>
        <dbReference type="SAM" id="MobiDB-lite"/>
    </source>
</evidence>
<evidence type="ECO:0000313" key="4">
    <source>
        <dbReference type="Proteomes" id="UP001279553"/>
    </source>
</evidence>
<sequence>MRKIHRLVGVSWLALAAAAAAATPGVAFADSGDSGASAATTSGASTSATTASGSSVSGGAPAFPGAAALSDLGGAPPFGTAVRLGDAGTLLAPGLSGESAPGAGIGGSGSAVPTPFIQIQPSIGATEQFVTGGYGGYGGSGNGSGHEFVTSINPSLLINGATRATTFTLAYNPSIQFYSNQSQDNGINQSLDGVIDATLIPQMLTVEARAYATEQATSGGLPPGGSSVYNNNNRTLTQSYSITPSFNDTFETGTLNLLYSAQFTRQSGNTAYLTNQNNPYFETGDVFAQTEAGSFTTVPFFRRFDDTPSFSATEDVGSGVLNGAHQYFIKNTVRYAVVPHVVLSASGGYEDLAYSGIPPTLIRDATWSIGARIRFPDNGILVARYQHLYGFNAPYIRLTYQLTQRTTLSAGYSEALSTQQQGIGLGVASSGVNSVGLPIGGLSGQPVLLSNQSLSVQSSLTRNRQFSAALTTQYTYDTVSLSVQAYQDTLVARAPGLVGFSQKSATVSISESHQFSPYATGTVYFDYGRTDSPALNSSTTSTYGFSAAFTYRLSPTLYANAQYSLTNNAYGGYDIGGYGNTGYGSQGVQNIFTVGFRKTF</sequence>
<dbReference type="AlphaFoldDB" id="A0AAW9DNU0"/>
<reference evidence="3 4" key="1">
    <citation type="submission" date="2023-11" db="EMBL/GenBank/DDBJ databases">
        <title>MicrobeMod: A computational toolkit for identifying prokaryotic methylation and restriction-modification with nanopore sequencing.</title>
        <authorList>
            <person name="Crits-Christoph A."/>
            <person name="Kang S.C."/>
            <person name="Lee H."/>
            <person name="Ostrov N."/>
        </authorList>
    </citation>
    <scope>NUCLEOTIDE SEQUENCE [LARGE SCALE GENOMIC DNA]</scope>
    <source>
        <strain evidence="3 4">DSMZ 700</strain>
    </source>
</reference>
<evidence type="ECO:0000313" key="3">
    <source>
        <dbReference type="EMBL" id="MDX5930093.1"/>
    </source>
</evidence>
<dbReference type="Proteomes" id="UP001279553">
    <property type="component" value="Unassembled WGS sequence"/>
</dbReference>
<comment type="caution">
    <text evidence="3">The sequence shown here is derived from an EMBL/GenBank/DDBJ whole genome shotgun (WGS) entry which is preliminary data.</text>
</comment>
<organism evidence="3 4">
    <name type="scientific">Acidiphilium acidophilum</name>
    <name type="common">Thiobacillus acidophilus</name>
    <dbReference type="NCBI Taxonomy" id="76588"/>
    <lineage>
        <taxon>Bacteria</taxon>
        <taxon>Pseudomonadati</taxon>
        <taxon>Pseudomonadota</taxon>
        <taxon>Alphaproteobacteria</taxon>
        <taxon>Acetobacterales</taxon>
        <taxon>Acidocellaceae</taxon>
        <taxon>Acidiphilium</taxon>
    </lineage>
</organism>
<feature type="signal peptide" evidence="2">
    <location>
        <begin position="1"/>
        <end position="29"/>
    </location>
</feature>
<keyword evidence="4" id="KW-1185">Reference proteome</keyword>
<keyword evidence="2" id="KW-0732">Signal</keyword>
<name>A0AAW9DNU0_ACIAO</name>
<accession>A0AAW9DNU0</accession>
<gene>
    <name evidence="3" type="ORF">SIL87_04850</name>
</gene>
<proteinExistence type="predicted"/>